<reference evidence="1 2" key="1">
    <citation type="submission" date="2021-06" db="EMBL/GenBank/DDBJ databases">
        <title>Caerostris extrusa draft genome.</title>
        <authorList>
            <person name="Kono N."/>
            <person name="Arakawa K."/>
        </authorList>
    </citation>
    <scope>NUCLEOTIDE SEQUENCE [LARGE SCALE GENOMIC DNA]</scope>
</reference>
<proteinExistence type="predicted"/>
<protein>
    <submittedName>
        <fullName evidence="1">Uncharacterized protein</fullName>
    </submittedName>
</protein>
<keyword evidence="2" id="KW-1185">Reference proteome</keyword>
<organism evidence="1 2">
    <name type="scientific">Caerostris extrusa</name>
    <name type="common">Bark spider</name>
    <name type="synonym">Caerostris bankana</name>
    <dbReference type="NCBI Taxonomy" id="172846"/>
    <lineage>
        <taxon>Eukaryota</taxon>
        <taxon>Metazoa</taxon>
        <taxon>Ecdysozoa</taxon>
        <taxon>Arthropoda</taxon>
        <taxon>Chelicerata</taxon>
        <taxon>Arachnida</taxon>
        <taxon>Araneae</taxon>
        <taxon>Araneomorphae</taxon>
        <taxon>Entelegynae</taxon>
        <taxon>Araneoidea</taxon>
        <taxon>Araneidae</taxon>
        <taxon>Caerostris</taxon>
    </lineage>
</organism>
<dbReference type="EMBL" id="BPLR01006724">
    <property type="protein sequence ID" value="GIY11930.1"/>
    <property type="molecule type" value="Genomic_DNA"/>
</dbReference>
<dbReference type="Proteomes" id="UP001054945">
    <property type="component" value="Unassembled WGS sequence"/>
</dbReference>
<gene>
    <name evidence="1" type="ORF">CEXT_197141</name>
</gene>
<comment type="caution">
    <text evidence="1">The sequence shown here is derived from an EMBL/GenBank/DDBJ whole genome shotgun (WGS) entry which is preliminary data.</text>
</comment>
<evidence type="ECO:0000313" key="2">
    <source>
        <dbReference type="Proteomes" id="UP001054945"/>
    </source>
</evidence>
<evidence type="ECO:0000313" key="1">
    <source>
        <dbReference type="EMBL" id="GIY11930.1"/>
    </source>
</evidence>
<name>A0AAV4QUZ4_CAEEX</name>
<dbReference type="AlphaFoldDB" id="A0AAV4QUZ4"/>
<accession>A0AAV4QUZ4</accession>
<sequence length="129" mass="14991">MPHRHLVLRIPYSRYTSCYTSSNSRYTPSVSHPPNSQYTSSISRSGILLVIRPLIVDIRHPYLTHLIASIRLQYLVVRPPYSGIQLIIRPSINGKRHRYLMASLITSMPHRYLVLRIPYSRYTSCYTSS</sequence>